<dbReference type="EMBL" id="JAAEDI010000039">
    <property type="protein sequence ID" value="MBR0653055.1"/>
    <property type="molecule type" value="Genomic_DNA"/>
</dbReference>
<dbReference type="Proteomes" id="UP000698752">
    <property type="component" value="Unassembled WGS sequence"/>
</dbReference>
<dbReference type="RefSeq" id="WP_211871764.1">
    <property type="nucleotide sequence ID" value="NZ_JAAEDI010000039.1"/>
</dbReference>
<accession>A0ABS5EPV5</accession>
<evidence type="ECO:0000313" key="2">
    <source>
        <dbReference type="Proteomes" id="UP000698752"/>
    </source>
</evidence>
<comment type="caution">
    <text evidence="1">The sequence shown here is derived from an EMBL/GenBank/DDBJ whole genome shotgun (WGS) entry which is preliminary data.</text>
</comment>
<name>A0ABS5EPV5_9PROT</name>
<gene>
    <name evidence="1" type="ORF">GXW78_25590</name>
</gene>
<evidence type="ECO:0000313" key="1">
    <source>
        <dbReference type="EMBL" id="MBR0653055.1"/>
    </source>
</evidence>
<sequence>MPEAVPPCRRRDQVQPSRWQGADGTLALAGLEANADHLWLSFCCAGYSGCEKILHLGIRPGIVRFGAMATIGSIAQRTRCICDNRRIQAQVCPDVRAADTIKREGPHPSTRGDFGQG</sequence>
<reference evidence="2" key="1">
    <citation type="journal article" date="2021" name="Syst. Appl. Microbiol.">
        <title>Roseomonas hellenica sp. nov., isolated from roots of wild-growing Alkanna tinctoria.</title>
        <authorList>
            <person name="Rat A."/>
            <person name="Naranjo H.D."/>
            <person name="Lebbe L."/>
            <person name="Cnockaert M."/>
            <person name="Krigas N."/>
            <person name="Grigoriadou K."/>
            <person name="Maloupa E."/>
            <person name="Willems A."/>
        </authorList>
    </citation>
    <scope>NUCLEOTIDE SEQUENCE [LARGE SCALE GENOMIC DNA]</scope>
    <source>
        <strain evidence="2">LMG 31159</strain>
    </source>
</reference>
<keyword evidence="2" id="KW-1185">Reference proteome</keyword>
<organism evidence="1 2">
    <name type="scientific">Neoroseomonas terrae</name>
    <dbReference type="NCBI Taxonomy" id="424799"/>
    <lineage>
        <taxon>Bacteria</taxon>
        <taxon>Pseudomonadati</taxon>
        <taxon>Pseudomonadota</taxon>
        <taxon>Alphaproteobacteria</taxon>
        <taxon>Acetobacterales</taxon>
        <taxon>Acetobacteraceae</taxon>
        <taxon>Neoroseomonas</taxon>
    </lineage>
</organism>
<proteinExistence type="predicted"/>
<protein>
    <submittedName>
        <fullName evidence="1">Uncharacterized protein</fullName>
    </submittedName>
</protein>